<feature type="domain" description="NACHT" evidence="6">
    <location>
        <begin position="265"/>
        <end position="419"/>
    </location>
</feature>
<feature type="repeat" description="ANK" evidence="3">
    <location>
        <begin position="1007"/>
        <end position="1039"/>
    </location>
</feature>
<dbReference type="PANTHER" id="PTHR24171">
    <property type="entry name" value="ANKYRIN REPEAT DOMAIN-CONTAINING PROTEIN 39-RELATED"/>
    <property type="match status" value="1"/>
</dbReference>
<feature type="repeat" description="ANK" evidence="3">
    <location>
        <begin position="940"/>
        <end position="972"/>
    </location>
</feature>
<dbReference type="InterPro" id="IPR003877">
    <property type="entry name" value="SPRY_dom"/>
</dbReference>
<dbReference type="PANTHER" id="PTHR24171:SF8">
    <property type="entry name" value="BRCA1-ASSOCIATED RING DOMAIN PROTEIN 1"/>
    <property type="match status" value="1"/>
</dbReference>
<dbReference type="Gene3D" id="1.25.40.20">
    <property type="entry name" value="Ankyrin repeat-containing domain"/>
    <property type="match status" value="4"/>
</dbReference>
<feature type="repeat" description="ANK" evidence="3">
    <location>
        <begin position="841"/>
        <end position="873"/>
    </location>
</feature>
<dbReference type="SUPFAM" id="SSF48403">
    <property type="entry name" value="Ankyrin repeat"/>
    <property type="match status" value="3"/>
</dbReference>
<protein>
    <submittedName>
        <fullName evidence="7">Ankyrin 2</fullName>
    </submittedName>
</protein>
<feature type="domain" description="B30.2/SPRY" evidence="5">
    <location>
        <begin position="1617"/>
        <end position="1803"/>
    </location>
</feature>
<feature type="repeat" description="ANK" evidence="3">
    <location>
        <begin position="1477"/>
        <end position="1509"/>
    </location>
</feature>
<dbReference type="PRINTS" id="PR01415">
    <property type="entry name" value="ANKYRIN"/>
</dbReference>
<evidence type="ECO:0000313" key="7">
    <source>
        <dbReference type="EMBL" id="KAJ9133327.1"/>
    </source>
</evidence>
<dbReference type="InterPro" id="IPR001870">
    <property type="entry name" value="B30.2/SPRY"/>
</dbReference>
<keyword evidence="8" id="KW-1185">Reference proteome</keyword>
<dbReference type="InterPro" id="IPR002110">
    <property type="entry name" value="Ankyrin_rpt"/>
</dbReference>
<dbReference type="SMART" id="SM00248">
    <property type="entry name" value="ANK"/>
    <property type="match status" value="22"/>
</dbReference>
<feature type="repeat" description="ANK" evidence="3">
    <location>
        <begin position="907"/>
        <end position="939"/>
    </location>
</feature>
<keyword evidence="1" id="KW-0677">Repeat</keyword>
<dbReference type="PROSITE" id="PS50297">
    <property type="entry name" value="ANK_REP_REGION"/>
    <property type="match status" value="8"/>
</dbReference>
<sequence>MDIFSTVVSAVQLADRIAKFIKAVQKAPRTLKDLMSQVEGIEETLQKCESLLRHDHKAFEGLHPFFQVTRETLEQLDKQIAPFRGKLRDGKLSALSSLMLYQKEEVLSRISRELKEQDDKLFHVYSLLVVCSHAPSDTELPGLKPQKQAKRTALSATEMQIFKTFLDQQRNLTDVQMNLARAWQSRWADQTHHFDARASLLKTPNGLGNEAREVPRVDMEQFLSSLGSPDPDDDIDDVALAAPDTCAWIFENSQYRSWHESSSSRILYLVGKMGCGKSVLTRHVLGRLKDCHEAGDEKTTAVFNFFCSRIRRQQETTNNLLAGLVYQILHDDPMVFQHIEPYVGRHLSPQGAGKLSDSTLWRIFTLCIQYCRQTHVYFVIDALDECDQMSTERLLKFVRELYDSKTLSDKCVKLFISSRLEIESYGDLYAADKTIQLLITNEMVQPDTRTVLCREFPVLAHNLGLLSHQADEVQETLLKKADGMFQWICTALRDISQAEDYSYAELKALIDSLPSQLNQLYQNSLERLLDGLSRPKTQRITDALVWLLLAQRPLVVSEMGLALTIQRQLDRKRLPDADELPLSIGRFLTKHLAPFIEVVGSQSELLASPSVRNNINDPGATIKFVHKSAQDFLSHACLSERSNSGLDRLQVDETQGHETITRVLIAYLSCDEMQLGWPGKKVKYNHGQLHGSADIREALASRLNKHPFLGYAGRYLFYHVRRCEDRGSNDAFDAFRSFLVDYPLADEAAHYACQYLTAPESTTYWPYPPPITSAACTGSPSLFQRFMQLGTFDVNEKDDAGISSLLAITGCRAFDDNPAQCLQVTQRLMDAGADISAQDNFGRTAMHEAAELNRLPLVAMLIERNAPLDVPDQSGITPLHCAAKTGYVEASERLIDAGANMDAADNDRRTALHGATMEGNLHVVQSLLRRGADTEARDVYGWTALHWAASRDRQDILALLLRGTSMINAPEYIEGATPLHCAAKKGQVEVIKTLCKRGAKADCLDRHGNAPIHAAVLEGQVGSVVALLENGVLTECRTNSGRTPLHTAVYAGEEDIVDVLIQRRADVDATVDHTPHETAVHIAAIRGRTKILQALLNAGASVARVSDDGSDPLQWAASRGRAGVVKLLLDEYSLHPCTTQLAMAIPLMLAVSEGRLKAARVLLEHGVNASRDTAALVARVCQIGDVSLLKLLLDAGAPADRGDGSGNLPLTIALEYERHDLCTTMLDYLPHLKPLEKDFALAGSLGNEEVLREVVARLRTAGLSVDERKYLDYLLHAAASSGNLERVQELESNGAALQSLASSEGERLFSFPISDQTAPIAEHLLDSGVFDVTNRDSKGWYLTHWAVRAGSMRLLKYLSRRKVDFSRVSNSGVNVFHVWAIWCKSGEVLDFLLRECKDLTLASQNDWGLSPLHDAIKWSSACHETCKMLVDRGADVTVRSRSSSTALHFAALRGDLEVLELLLQKTPVELINAEDSGKATALHLAASHIGRTGIEMLLRAGADLTSSDELGRNPLRVAIEYRNEEAARILMSKVKQLELRTQRHEDQPPLLHLAAQFGNHGIYFSLLGRGAQEWRDKNGWTPIEVANSYGFSNLVEKIRTTASKMPGEDDLGFQIPSSLSRTAKSADVAVDLTGMQATLSRTVPKPTYEKVMMQDGKTLSYNVLGSAYAVRSDFCIPPDVETFYFEVEIAVELTEDPCLMSIGLVSATHGLTYYPGWNAEGWGYHSDDGTLRDGTENVQFAELYGNGDRIGCLYVRAQKRVTFTKNGIYMERTIAEVKGQLYPFIGMLNPGTQIAVQFGKPPPSRNNRTSTSPSRDEKAPKRSMVNMLRNQYHELL</sequence>
<reference evidence="7" key="1">
    <citation type="submission" date="2022-07" db="EMBL/GenBank/DDBJ databases">
        <title>Fungi with potential for degradation of polypropylene.</title>
        <authorList>
            <person name="Gostincar C."/>
        </authorList>
    </citation>
    <scope>NUCLEOTIDE SEQUENCE</scope>
    <source>
        <strain evidence="7">EXF-13308</strain>
    </source>
</reference>
<dbReference type="GO" id="GO:0085020">
    <property type="term" value="P:protein K6-linked ubiquitination"/>
    <property type="evidence" value="ECO:0007669"/>
    <property type="project" value="TreeGrafter"/>
</dbReference>
<dbReference type="InterPro" id="IPR007111">
    <property type="entry name" value="NACHT_NTPase"/>
</dbReference>
<dbReference type="EMBL" id="JANBVO010000051">
    <property type="protein sequence ID" value="KAJ9133327.1"/>
    <property type="molecule type" value="Genomic_DNA"/>
</dbReference>
<evidence type="ECO:0000259" key="5">
    <source>
        <dbReference type="PROSITE" id="PS50188"/>
    </source>
</evidence>
<dbReference type="InterPro" id="IPR013320">
    <property type="entry name" value="ConA-like_dom_sf"/>
</dbReference>
<comment type="caution">
    <text evidence="7">The sequence shown here is derived from an EMBL/GenBank/DDBJ whole genome shotgun (WGS) entry which is preliminary data.</text>
</comment>
<gene>
    <name evidence="7" type="ORF">NKR23_g10835</name>
</gene>
<feature type="repeat" description="ANK" evidence="3">
    <location>
        <begin position="874"/>
        <end position="906"/>
    </location>
</feature>
<dbReference type="InterPro" id="IPR056884">
    <property type="entry name" value="NPHP3-like_N"/>
</dbReference>
<dbReference type="GO" id="GO:0004842">
    <property type="term" value="F:ubiquitin-protein transferase activity"/>
    <property type="evidence" value="ECO:0007669"/>
    <property type="project" value="TreeGrafter"/>
</dbReference>
<evidence type="ECO:0000313" key="8">
    <source>
        <dbReference type="Proteomes" id="UP001174694"/>
    </source>
</evidence>
<feature type="region of interest" description="Disordered" evidence="4">
    <location>
        <begin position="1799"/>
        <end position="1824"/>
    </location>
</feature>
<dbReference type="PROSITE" id="PS50088">
    <property type="entry name" value="ANK_REPEAT"/>
    <property type="match status" value="11"/>
</dbReference>
<dbReference type="PROSITE" id="PS50837">
    <property type="entry name" value="NACHT"/>
    <property type="match status" value="1"/>
</dbReference>
<dbReference type="SUPFAM" id="SSF49899">
    <property type="entry name" value="Concanavalin A-like lectins/glucanases"/>
    <property type="match status" value="1"/>
</dbReference>
<dbReference type="Gene3D" id="3.40.50.300">
    <property type="entry name" value="P-loop containing nucleotide triphosphate hydrolases"/>
    <property type="match status" value="1"/>
</dbReference>
<feature type="repeat" description="ANK" evidence="3">
    <location>
        <begin position="974"/>
        <end position="1006"/>
    </location>
</feature>
<evidence type="ECO:0000256" key="1">
    <source>
        <dbReference type="ARBA" id="ARBA00022737"/>
    </source>
</evidence>
<dbReference type="InterPro" id="IPR027417">
    <property type="entry name" value="P-loop_NTPase"/>
</dbReference>
<dbReference type="Gene3D" id="2.60.120.920">
    <property type="match status" value="1"/>
</dbReference>
<feature type="repeat" description="ANK" evidence="3">
    <location>
        <begin position="1075"/>
        <end position="1107"/>
    </location>
</feature>
<dbReference type="Pfam" id="PF00622">
    <property type="entry name" value="SPRY"/>
    <property type="match status" value="1"/>
</dbReference>
<organism evidence="7 8">
    <name type="scientific">Pleurostoma richardsiae</name>
    <dbReference type="NCBI Taxonomy" id="41990"/>
    <lineage>
        <taxon>Eukaryota</taxon>
        <taxon>Fungi</taxon>
        <taxon>Dikarya</taxon>
        <taxon>Ascomycota</taxon>
        <taxon>Pezizomycotina</taxon>
        <taxon>Sordariomycetes</taxon>
        <taxon>Sordariomycetidae</taxon>
        <taxon>Calosphaeriales</taxon>
        <taxon>Pleurostomataceae</taxon>
        <taxon>Pleurostoma</taxon>
    </lineage>
</organism>
<name>A0AA38RC37_9PEZI</name>
<dbReference type="Pfam" id="PF12796">
    <property type="entry name" value="Ank_2"/>
    <property type="match status" value="4"/>
</dbReference>
<dbReference type="InterPro" id="IPR044736">
    <property type="entry name" value="Gid1/RanBPM/SPLA_SPRY"/>
</dbReference>
<dbReference type="SMART" id="SM00449">
    <property type="entry name" value="SPRY"/>
    <property type="match status" value="1"/>
</dbReference>
<dbReference type="Proteomes" id="UP001174694">
    <property type="component" value="Unassembled WGS sequence"/>
</dbReference>
<dbReference type="Pfam" id="PF24883">
    <property type="entry name" value="NPHP3_N"/>
    <property type="match status" value="1"/>
</dbReference>
<dbReference type="PROSITE" id="PS50188">
    <property type="entry name" value="B302_SPRY"/>
    <property type="match status" value="1"/>
</dbReference>
<accession>A0AA38RC37</accession>
<keyword evidence="2 3" id="KW-0040">ANK repeat</keyword>
<evidence type="ECO:0000259" key="6">
    <source>
        <dbReference type="PROSITE" id="PS50837"/>
    </source>
</evidence>
<feature type="repeat" description="ANK" evidence="3">
    <location>
        <begin position="1442"/>
        <end position="1465"/>
    </location>
</feature>
<dbReference type="InterPro" id="IPR036770">
    <property type="entry name" value="Ankyrin_rpt-contain_sf"/>
</dbReference>
<dbReference type="InterPro" id="IPR043136">
    <property type="entry name" value="B30.2/SPRY_sf"/>
</dbReference>
<dbReference type="SUPFAM" id="SSF52540">
    <property type="entry name" value="P-loop containing nucleoside triphosphate hydrolases"/>
    <property type="match status" value="1"/>
</dbReference>
<dbReference type="Pfam" id="PF00023">
    <property type="entry name" value="Ank"/>
    <property type="match status" value="1"/>
</dbReference>
<proteinExistence type="predicted"/>
<evidence type="ECO:0000256" key="3">
    <source>
        <dbReference type="PROSITE-ProRule" id="PRU00023"/>
    </source>
</evidence>
<evidence type="ECO:0000256" key="4">
    <source>
        <dbReference type="SAM" id="MobiDB-lite"/>
    </source>
</evidence>
<dbReference type="CDD" id="cd12885">
    <property type="entry name" value="SPRY_RanBP_like"/>
    <property type="match status" value="1"/>
</dbReference>
<feature type="repeat" description="ANK" evidence="3">
    <location>
        <begin position="1407"/>
        <end position="1441"/>
    </location>
</feature>
<evidence type="ECO:0000256" key="2">
    <source>
        <dbReference type="ARBA" id="ARBA00023043"/>
    </source>
</evidence>
<feature type="repeat" description="ANK" evidence="3">
    <location>
        <begin position="1040"/>
        <end position="1072"/>
    </location>
</feature>